<reference evidence="2" key="2">
    <citation type="submission" date="2023-05" db="EMBL/GenBank/DDBJ databases">
        <authorList>
            <consortium name="Lawrence Berkeley National Laboratory"/>
            <person name="Steindorff A."/>
            <person name="Hensen N."/>
            <person name="Bonometti L."/>
            <person name="Westerberg I."/>
            <person name="Brannstrom I.O."/>
            <person name="Guillou S."/>
            <person name="Cros-Aarteil S."/>
            <person name="Calhoun S."/>
            <person name="Haridas S."/>
            <person name="Kuo A."/>
            <person name="Mondo S."/>
            <person name="Pangilinan J."/>
            <person name="Riley R."/>
            <person name="Labutti K."/>
            <person name="Andreopoulos B."/>
            <person name="Lipzen A."/>
            <person name="Chen C."/>
            <person name="Yanf M."/>
            <person name="Daum C."/>
            <person name="Ng V."/>
            <person name="Clum A."/>
            <person name="Ohm R."/>
            <person name="Martin F."/>
            <person name="Silar P."/>
            <person name="Natvig D."/>
            <person name="Lalanne C."/>
            <person name="Gautier V."/>
            <person name="Ament-Velasquez S.L."/>
            <person name="Kruys A."/>
            <person name="Hutchinson M.I."/>
            <person name="Powell A.J."/>
            <person name="Barry K."/>
            <person name="Miller A.N."/>
            <person name="Grigoriev I.V."/>
            <person name="Debuchy R."/>
            <person name="Gladieux P."/>
            <person name="Thoren M.H."/>
            <person name="Johannesson H."/>
        </authorList>
    </citation>
    <scope>NUCLEOTIDE SEQUENCE</scope>
    <source>
        <strain evidence="2">CBS 123565</strain>
    </source>
</reference>
<evidence type="ECO:0000256" key="1">
    <source>
        <dbReference type="SAM" id="MobiDB-lite"/>
    </source>
</evidence>
<dbReference type="Proteomes" id="UP001304895">
    <property type="component" value="Unassembled WGS sequence"/>
</dbReference>
<organism evidence="2 3">
    <name type="scientific">Trichocladium antarcticum</name>
    <dbReference type="NCBI Taxonomy" id="1450529"/>
    <lineage>
        <taxon>Eukaryota</taxon>
        <taxon>Fungi</taxon>
        <taxon>Dikarya</taxon>
        <taxon>Ascomycota</taxon>
        <taxon>Pezizomycotina</taxon>
        <taxon>Sordariomycetes</taxon>
        <taxon>Sordariomycetidae</taxon>
        <taxon>Sordariales</taxon>
        <taxon>Chaetomiaceae</taxon>
        <taxon>Trichocladium</taxon>
    </lineage>
</organism>
<name>A0AAN6UFJ5_9PEZI</name>
<feature type="compositionally biased region" description="Polar residues" evidence="1">
    <location>
        <begin position="57"/>
        <end position="91"/>
    </location>
</feature>
<protein>
    <submittedName>
        <fullName evidence="2">Uncharacterized protein</fullName>
    </submittedName>
</protein>
<evidence type="ECO:0000313" key="3">
    <source>
        <dbReference type="Proteomes" id="UP001304895"/>
    </source>
</evidence>
<comment type="caution">
    <text evidence="2">The sequence shown here is derived from an EMBL/GenBank/DDBJ whole genome shotgun (WGS) entry which is preliminary data.</text>
</comment>
<keyword evidence="3" id="KW-1185">Reference proteome</keyword>
<dbReference type="EMBL" id="MU853420">
    <property type="protein sequence ID" value="KAK4132062.1"/>
    <property type="molecule type" value="Genomic_DNA"/>
</dbReference>
<reference evidence="2" key="1">
    <citation type="journal article" date="2023" name="Mol. Phylogenet. Evol.">
        <title>Genome-scale phylogeny and comparative genomics of the fungal order Sordariales.</title>
        <authorList>
            <person name="Hensen N."/>
            <person name="Bonometti L."/>
            <person name="Westerberg I."/>
            <person name="Brannstrom I.O."/>
            <person name="Guillou S."/>
            <person name="Cros-Aarteil S."/>
            <person name="Calhoun S."/>
            <person name="Haridas S."/>
            <person name="Kuo A."/>
            <person name="Mondo S."/>
            <person name="Pangilinan J."/>
            <person name="Riley R."/>
            <person name="LaButti K."/>
            <person name="Andreopoulos B."/>
            <person name="Lipzen A."/>
            <person name="Chen C."/>
            <person name="Yan M."/>
            <person name="Daum C."/>
            <person name="Ng V."/>
            <person name="Clum A."/>
            <person name="Steindorff A."/>
            <person name="Ohm R.A."/>
            <person name="Martin F."/>
            <person name="Silar P."/>
            <person name="Natvig D.O."/>
            <person name="Lalanne C."/>
            <person name="Gautier V."/>
            <person name="Ament-Velasquez S.L."/>
            <person name="Kruys A."/>
            <person name="Hutchinson M.I."/>
            <person name="Powell A.J."/>
            <person name="Barry K."/>
            <person name="Miller A.N."/>
            <person name="Grigoriev I.V."/>
            <person name="Debuchy R."/>
            <person name="Gladieux P."/>
            <person name="Hiltunen Thoren M."/>
            <person name="Johannesson H."/>
        </authorList>
    </citation>
    <scope>NUCLEOTIDE SEQUENCE</scope>
    <source>
        <strain evidence="2">CBS 123565</strain>
    </source>
</reference>
<dbReference type="AlphaFoldDB" id="A0AAN6UFJ5"/>
<evidence type="ECO:0000313" key="2">
    <source>
        <dbReference type="EMBL" id="KAK4132062.1"/>
    </source>
</evidence>
<feature type="region of interest" description="Disordered" evidence="1">
    <location>
        <begin position="57"/>
        <end position="96"/>
    </location>
</feature>
<sequence length="164" mass="17693">MKREGRTAHVACPTLGRDLMFMRSHPCPLYDAIMIGSDAVVTPTGVCKRKTTSAATFRSSANRPTESNYMTKSRNDVHQSPTRPILSSTNIGFEPDSPRGADYVAAFAGESPHPCRAPAQAPRRLLRASCGDSLARGITQRRSGDSHRKCSLLATSTSSVVARC</sequence>
<accession>A0AAN6UFJ5</accession>
<proteinExistence type="predicted"/>
<gene>
    <name evidence="2" type="ORF">BT67DRAFT_134338</name>
</gene>